<dbReference type="AlphaFoldDB" id="A0A3M5FL21"/>
<evidence type="ECO:0000259" key="1">
    <source>
        <dbReference type="PROSITE" id="PS50104"/>
    </source>
</evidence>
<sequence length="261" mass="29090">MSPDFIASDYCYDIEMTRAMERHEAKQATVIPVILRACDWHHAPFGKLMGTPQDGKPVTIWPDRDEAFLQVAKEVRKAAENWRNDKPVSPAPTSVHPAKAAPVDGASNAIIEHRSSNLRLAKSFTQMDKDQFQFETFEYIACYFENSLAELQSRNAGYQGAFRRVDANRFSATIYKNGRDVAKASVFVGGQMGAGIYYSQGDGFGGGSFNEALQVESNDQTLYWRTLGMASLRSQRDQELSQEGAAQALWDIVIAPLQQGY</sequence>
<dbReference type="EMBL" id="RBSW01000311">
    <property type="protein sequence ID" value="RMS75195.1"/>
    <property type="molecule type" value="Genomic_DNA"/>
</dbReference>
<name>A0A3M5FL21_PSESS</name>
<dbReference type="InterPro" id="IPR000157">
    <property type="entry name" value="TIR_dom"/>
</dbReference>
<protein>
    <recommendedName>
        <fullName evidence="1">TIR domain-containing protein</fullName>
    </recommendedName>
</protein>
<gene>
    <name evidence="2" type="ORF">ALP59_04309</name>
</gene>
<proteinExistence type="predicted"/>
<dbReference type="PROSITE" id="PS50104">
    <property type="entry name" value="TIR"/>
    <property type="match status" value="1"/>
</dbReference>
<dbReference type="SUPFAM" id="SSF52200">
    <property type="entry name" value="Toll/Interleukin receptor TIR domain"/>
    <property type="match status" value="1"/>
</dbReference>
<evidence type="ECO:0000313" key="3">
    <source>
        <dbReference type="Proteomes" id="UP000270499"/>
    </source>
</evidence>
<dbReference type="GO" id="GO:0007165">
    <property type="term" value="P:signal transduction"/>
    <property type="evidence" value="ECO:0007669"/>
    <property type="project" value="InterPro"/>
</dbReference>
<accession>A0A3M5FL21</accession>
<dbReference type="InterPro" id="IPR035897">
    <property type="entry name" value="Toll_tir_struct_dom_sf"/>
</dbReference>
<reference evidence="2 3" key="1">
    <citation type="submission" date="2018-08" db="EMBL/GenBank/DDBJ databases">
        <title>Recombination of ecologically and evolutionarily significant loci maintains genetic cohesion in the Pseudomonas syringae species complex.</title>
        <authorList>
            <person name="Dillon M."/>
            <person name="Thakur S."/>
            <person name="Almeida R.N.D."/>
            <person name="Weir B.S."/>
            <person name="Guttman D.S."/>
        </authorList>
    </citation>
    <scope>NUCLEOTIDE SEQUENCE [LARGE SCALE GENOMIC DNA]</scope>
    <source>
        <strain evidence="2 3">ICMP 9421</strain>
    </source>
</reference>
<dbReference type="Proteomes" id="UP000270499">
    <property type="component" value="Unassembled WGS sequence"/>
</dbReference>
<feature type="domain" description="TIR" evidence="1">
    <location>
        <begin position="1"/>
        <end position="79"/>
    </location>
</feature>
<organism evidence="2 3">
    <name type="scientific">Pseudomonas savastanoi</name>
    <name type="common">Pseudomonas syringae pv. savastanoi</name>
    <dbReference type="NCBI Taxonomy" id="29438"/>
    <lineage>
        <taxon>Bacteria</taxon>
        <taxon>Pseudomonadati</taxon>
        <taxon>Pseudomonadota</taxon>
        <taxon>Gammaproteobacteria</taxon>
        <taxon>Pseudomonadales</taxon>
        <taxon>Pseudomonadaceae</taxon>
        <taxon>Pseudomonas</taxon>
    </lineage>
</organism>
<evidence type="ECO:0000313" key="2">
    <source>
        <dbReference type="EMBL" id="RMS75195.1"/>
    </source>
</evidence>
<comment type="caution">
    <text evidence="2">The sequence shown here is derived from an EMBL/GenBank/DDBJ whole genome shotgun (WGS) entry which is preliminary data.</text>
</comment>